<keyword evidence="1" id="KW-0812">Transmembrane</keyword>
<dbReference type="EMBL" id="JAUUCC010000168">
    <property type="protein sequence ID" value="MEE2055324.1"/>
    <property type="molecule type" value="Genomic_DNA"/>
</dbReference>
<name>A0ABU7L1B7_9ACTN</name>
<comment type="caution">
    <text evidence="2">The sequence shown here is derived from an EMBL/GenBank/DDBJ whole genome shotgun (WGS) entry which is preliminary data.</text>
</comment>
<keyword evidence="1" id="KW-1133">Transmembrane helix</keyword>
<proteinExistence type="predicted"/>
<sequence>MVRRSVPFDTPEREPMNLPANIRTLIPVIVGVIVAAAVHHASSRGIVIPEGSLAEVVTPVVSGAVTVAYFAAGRFLETRVPARVRTVGRVLLTWGLTRQTPAYGPAGEVEASRAAA</sequence>
<accession>A0ABU7L1B7</accession>
<reference evidence="2 3" key="1">
    <citation type="submission" date="2023-07" db="EMBL/GenBank/DDBJ databases">
        <authorList>
            <person name="Girao M."/>
            <person name="Carvalho M.F."/>
        </authorList>
    </citation>
    <scope>NUCLEOTIDE SEQUENCE [LARGE SCALE GENOMIC DNA]</scope>
    <source>
        <strain evidence="2 3">66/93</strain>
    </source>
</reference>
<organism evidence="2 3">
    <name type="scientific">Nocardiopsis tropica</name>
    <dbReference type="NCBI Taxonomy" id="109330"/>
    <lineage>
        <taxon>Bacteria</taxon>
        <taxon>Bacillati</taxon>
        <taxon>Actinomycetota</taxon>
        <taxon>Actinomycetes</taxon>
        <taxon>Streptosporangiales</taxon>
        <taxon>Nocardiopsidaceae</taxon>
        <taxon>Nocardiopsis</taxon>
    </lineage>
</organism>
<evidence type="ECO:0000313" key="3">
    <source>
        <dbReference type="Proteomes" id="UP001348641"/>
    </source>
</evidence>
<dbReference type="Proteomes" id="UP001348641">
    <property type="component" value="Unassembled WGS sequence"/>
</dbReference>
<evidence type="ECO:0000313" key="2">
    <source>
        <dbReference type="EMBL" id="MEE2055324.1"/>
    </source>
</evidence>
<feature type="transmembrane region" description="Helical" evidence="1">
    <location>
        <begin position="20"/>
        <end position="38"/>
    </location>
</feature>
<evidence type="ECO:0000256" key="1">
    <source>
        <dbReference type="SAM" id="Phobius"/>
    </source>
</evidence>
<gene>
    <name evidence="2" type="ORF">Q8A49_32995</name>
</gene>
<protein>
    <submittedName>
        <fullName evidence="2">Uncharacterized protein</fullName>
    </submittedName>
</protein>
<keyword evidence="1" id="KW-0472">Membrane</keyword>